<feature type="compositionally biased region" description="Polar residues" evidence="1">
    <location>
        <begin position="20"/>
        <end position="33"/>
    </location>
</feature>
<organism evidence="2">
    <name type="scientific">Citrobacter freundii</name>
    <dbReference type="NCBI Taxonomy" id="546"/>
    <lineage>
        <taxon>Bacteria</taxon>
        <taxon>Pseudomonadati</taxon>
        <taxon>Pseudomonadota</taxon>
        <taxon>Gammaproteobacteria</taxon>
        <taxon>Enterobacterales</taxon>
        <taxon>Enterobacteriaceae</taxon>
        <taxon>Citrobacter</taxon>
        <taxon>Citrobacter freundii complex</taxon>
    </lineage>
</organism>
<reference evidence="2" key="1">
    <citation type="submission" date="2017-11" db="EMBL/GenBank/DDBJ databases">
        <title>Citrobacter freundii harbouring blaOXA-204 on a prophage.</title>
        <authorList>
            <person name="Boyd D.A."/>
            <person name="Mataseje L.F."/>
            <person name="Longtin J."/>
            <person name="Mulvey M.R."/>
        </authorList>
    </citation>
    <scope>NUCLEOTIDE SEQUENCE</scope>
    <source>
        <strain evidence="2">N16-03880</strain>
    </source>
</reference>
<sequence length="51" mass="6048">MSTQLQTNIELREWQKKFNPSQPVKTITPSTKRLSNDKNSSKYLQQSFFSR</sequence>
<evidence type="ECO:0000256" key="1">
    <source>
        <dbReference type="SAM" id="MobiDB-lite"/>
    </source>
</evidence>
<evidence type="ECO:0000313" key="2">
    <source>
        <dbReference type="EMBL" id="AVX50974.1"/>
    </source>
</evidence>
<dbReference type="AlphaFoldDB" id="A0A2R4PH49"/>
<proteinExistence type="predicted"/>
<name>A0A2R4PH49_CITFR</name>
<feature type="compositionally biased region" description="Polar residues" evidence="1">
    <location>
        <begin position="41"/>
        <end position="51"/>
    </location>
</feature>
<accession>A0A2R4PH49</accession>
<protein>
    <submittedName>
        <fullName evidence="2">Uncharacterized protein</fullName>
    </submittedName>
</protein>
<gene>
    <name evidence="2" type="ORF">CFOXA204_0120</name>
</gene>
<feature type="region of interest" description="Disordered" evidence="1">
    <location>
        <begin position="20"/>
        <end position="51"/>
    </location>
</feature>
<dbReference type="EMBL" id="MG430338">
    <property type="protein sequence ID" value="AVX50974.1"/>
    <property type="molecule type" value="Genomic_DNA"/>
</dbReference>